<dbReference type="Proteomes" id="UP000232323">
    <property type="component" value="Unassembled WGS sequence"/>
</dbReference>
<reference evidence="1 2" key="1">
    <citation type="submission" date="2017-08" db="EMBL/GenBank/DDBJ databases">
        <title>Acidophilic green algal genome provides insights into adaptation to an acidic environment.</title>
        <authorList>
            <person name="Hirooka S."/>
            <person name="Hirose Y."/>
            <person name="Kanesaki Y."/>
            <person name="Higuchi S."/>
            <person name="Fujiwara T."/>
            <person name="Onuma R."/>
            <person name="Era A."/>
            <person name="Ohbayashi R."/>
            <person name="Uzuka A."/>
            <person name="Nozaki H."/>
            <person name="Yoshikawa H."/>
            <person name="Miyagishima S.Y."/>
        </authorList>
    </citation>
    <scope>NUCLEOTIDE SEQUENCE [LARGE SCALE GENOMIC DNA]</scope>
    <source>
        <strain evidence="1 2">NIES-2499</strain>
    </source>
</reference>
<dbReference type="AlphaFoldDB" id="A0A250WY08"/>
<proteinExistence type="predicted"/>
<accession>A0A250WY08</accession>
<gene>
    <name evidence="1" type="ORF">CEUSTIGMA_g3160.t1</name>
</gene>
<evidence type="ECO:0000313" key="2">
    <source>
        <dbReference type="Proteomes" id="UP000232323"/>
    </source>
</evidence>
<dbReference type="EMBL" id="BEGY01000013">
    <property type="protein sequence ID" value="GAX75717.1"/>
    <property type="molecule type" value="Genomic_DNA"/>
</dbReference>
<evidence type="ECO:0000313" key="1">
    <source>
        <dbReference type="EMBL" id="GAX75717.1"/>
    </source>
</evidence>
<protein>
    <submittedName>
        <fullName evidence="1">Uncharacterized protein</fullName>
    </submittedName>
</protein>
<keyword evidence="2" id="KW-1185">Reference proteome</keyword>
<name>A0A250WY08_9CHLO</name>
<sequence length="182" mass="19814">MRENTNGSEIRLNPTKWLRNVQSLGLLLHAPYTSAATAAAAVASGAPAQNQAREDTSAEQKGVSLALIYQLSKTLLEHEEQGALSDRSSTSTYMGNIVLPALQKFVGKIRLLDLVPKHQRGQPQWYVSHAWKGSFEDLVDALTLLTQQLLVAPRGKNQEISAASVTSQCQDIYVWIGSPATC</sequence>
<organism evidence="1 2">
    <name type="scientific">Chlamydomonas eustigma</name>
    <dbReference type="NCBI Taxonomy" id="1157962"/>
    <lineage>
        <taxon>Eukaryota</taxon>
        <taxon>Viridiplantae</taxon>
        <taxon>Chlorophyta</taxon>
        <taxon>core chlorophytes</taxon>
        <taxon>Chlorophyceae</taxon>
        <taxon>CS clade</taxon>
        <taxon>Chlamydomonadales</taxon>
        <taxon>Chlamydomonadaceae</taxon>
        <taxon>Chlamydomonas</taxon>
    </lineage>
</organism>
<comment type="caution">
    <text evidence="1">The sequence shown here is derived from an EMBL/GenBank/DDBJ whole genome shotgun (WGS) entry which is preliminary data.</text>
</comment>